<dbReference type="PANTHER" id="PTHR30250">
    <property type="entry name" value="PST FAMILY PREDICTED COLANIC ACID TRANSPORTER"/>
    <property type="match status" value="1"/>
</dbReference>
<keyword evidence="5 6" id="KW-0472">Membrane</keyword>
<reference evidence="7 8" key="1">
    <citation type="submission" date="2020-05" db="EMBL/GenBank/DDBJ databases">
        <title>Genomic Encyclopedia of Type Strains, Phase IV (KMG-V): Genome sequencing to study the core and pangenomes of soil and plant-associated prokaryotes.</title>
        <authorList>
            <person name="Whitman W."/>
        </authorList>
    </citation>
    <scope>NUCLEOTIDE SEQUENCE [LARGE SCALE GENOMIC DNA]</scope>
    <source>
        <strain evidence="7 8">C29</strain>
    </source>
</reference>
<feature type="transmembrane region" description="Helical" evidence="6">
    <location>
        <begin position="137"/>
        <end position="156"/>
    </location>
</feature>
<comment type="caution">
    <text evidence="7">The sequence shown here is derived from an EMBL/GenBank/DDBJ whole genome shotgun (WGS) entry which is preliminary data.</text>
</comment>
<evidence type="ECO:0000256" key="3">
    <source>
        <dbReference type="ARBA" id="ARBA00022692"/>
    </source>
</evidence>
<evidence type="ECO:0000256" key="6">
    <source>
        <dbReference type="SAM" id="Phobius"/>
    </source>
</evidence>
<keyword evidence="2" id="KW-1003">Cell membrane</keyword>
<dbReference type="PANTHER" id="PTHR30250:SF11">
    <property type="entry name" value="O-ANTIGEN TRANSPORTER-RELATED"/>
    <property type="match status" value="1"/>
</dbReference>
<dbReference type="InterPro" id="IPR050833">
    <property type="entry name" value="Poly_Biosynth_Transport"/>
</dbReference>
<feature type="transmembrane region" description="Helical" evidence="6">
    <location>
        <begin position="291"/>
        <end position="314"/>
    </location>
</feature>
<comment type="subcellular location">
    <subcellularLocation>
        <location evidence="1">Cell membrane</location>
        <topology evidence="1">Multi-pass membrane protein</topology>
    </subcellularLocation>
</comment>
<feature type="transmembrane region" description="Helical" evidence="6">
    <location>
        <begin position="320"/>
        <end position="338"/>
    </location>
</feature>
<name>A0ABX2GAK4_9BURK</name>
<feature type="transmembrane region" description="Helical" evidence="6">
    <location>
        <begin position="350"/>
        <end position="368"/>
    </location>
</feature>
<dbReference type="EMBL" id="JABSNM010000033">
    <property type="protein sequence ID" value="NRT58580.1"/>
    <property type="molecule type" value="Genomic_DNA"/>
</dbReference>
<accession>A0ABX2GAK4</accession>
<feature type="transmembrane region" description="Helical" evidence="6">
    <location>
        <begin position="108"/>
        <end position="125"/>
    </location>
</feature>
<protein>
    <submittedName>
        <fullName evidence="7">O-antigen/teichoic acid export membrane protein</fullName>
    </submittedName>
</protein>
<gene>
    <name evidence="7" type="ORF">HNQ01_004349</name>
</gene>
<feature type="transmembrane region" description="Helical" evidence="6">
    <location>
        <begin position="374"/>
        <end position="396"/>
    </location>
</feature>
<evidence type="ECO:0000256" key="4">
    <source>
        <dbReference type="ARBA" id="ARBA00022989"/>
    </source>
</evidence>
<keyword evidence="8" id="KW-1185">Reference proteome</keyword>
<proteinExistence type="predicted"/>
<evidence type="ECO:0000256" key="1">
    <source>
        <dbReference type="ARBA" id="ARBA00004651"/>
    </source>
</evidence>
<keyword evidence="3 6" id="KW-0812">Transmembrane</keyword>
<dbReference type="Proteomes" id="UP001516061">
    <property type="component" value="Unassembled WGS sequence"/>
</dbReference>
<feature type="transmembrane region" description="Helical" evidence="6">
    <location>
        <begin position="162"/>
        <end position="180"/>
    </location>
</feature>
<sequence length="430" mass="45603">MLLQSFLLSLGTSVGMAGTGFATSVLLARLLEPAARGELAALMLAGMLAAGSAQLGLGPAFVYAHRRHRLPPGLRRAGLAAVALAALLIGLAWQQAQFGAGRWSGTPLLVLLALVQALHLHACALAQRHDGLRLFNLLRGLPTLTTAALLAGLALAGRLDPAAAALATTTGFALAVAVALRRDADLPHGSDAAAAQDDPPWRLASHLRYSLHYHLTVLLGMLSTNVDKLWLSWSGQAQALGLYTVAYATSRLIGLVQEAASGALFSRHAGRDEARMNEAVARVFRMTFHPLLLLCALLSLAALALWVPVFGTAYAGARGAFMLLLLECVVGGASWQLAQRFAASGQTGTVAARQILALLPLLALLPWIGRHDPVLELAGATLLSSLLRLALTLGFLRHRAGLRLATLLPRLDDYHPVIDHLRQLRLSRIR</sequence>
<feature type="transmembrane region" description="Helical" evidence="6">
    <location>
        <begin position="41"/>
        <end position="65"/>
    </location>
</feature>
<dbReference type="RefSeq" id="WP_173807591.1">
    <property type="nucleotide sequence ID" value="NZ_JABSNM010000033.1"/>
</dbReference>
<keyword evidence="4 6" id="KW-1133">Transmembrane helix</keyword>
<organism evidence="7 8">
    <name type="scientific">Sphaerotilus uruguayifluvii</name>
    <dbReference type="NCBI Taxonomy" id="2735897"/>
    <lineage>
        <taxon>Bacteria</taxon>
        <taxon>Pseudomonadati</taxon>
        <taxon>Pseudomonadota</taxon>
        <taxon>Betaproteobacteria</taxon>
        <taxon>Burkholderiales</taxon>
        <taxon>Sphaerotilaceae</taxon>
        <taxon>Sphaerotilus</taxon>
    </lineage>
</organism>
<evidence type="ECO:0000256" key="5">
    <source>
        <dbReference type="ARBA" id="ARBA00023136"/>
    </source>
</evidence>
<feature type="transmembrane region" description="Helical" evidence="6">
    <location>
        <begin position="77"/>
        <end position="96"/>
    </location>
</feature>
<evidence type="ECO:0000256" key="2">
    <source>
        <dbReference type="ARBA" id="ARBA00022475"/>
    </source>
</evidence>
<evidence type="ECO:0000313" key="7">
    <source>
        <dbReference type="EMBL" id="NRT58580.1"/>
    </source>
</evidence>
<evidence type="ECO:0000313" key="8">
    <source>
        <dbReference type="Proteomes" id="UP001516061"/>
    </source>
</evidence>